<dbReference type="RefSeq" id="WP_045080094.1">
    <property type="nucleotide sequence ID" value="NZ_JSVU01000003.1"/>
</dbReference>
<evidence type="ECO:0008006" key="4">
    <source>
        <dbReference type="Google" id="ProtNLM"/>
    </source>
</evidence>
<comment type="caution">
    <text evidence="2">The sequence shown here is derived from an EMBL/GenBank/DDBJ whole genome shotgun (WGS) entry which is preliminary data.</text>
</comment>
<feature type="chain" id="PRO_5045320421" description="Outer membrane protein beta-barrel domain-containing protein" evidence="1">
    <location>
        <begin position="20"/>
        <end position="198"/>
    </location>
</feature>
<accession>A0ABR5DJY5</accession>
<organism evidence="2 3">
    <name type="scientific">Aequorivita vladivostokensis</name>
    <dbReference type="NCBI Taxonomy" id="171194"/>
    <lineage>
        <taxon>Bacteria</taxon>
        <taxon>Pseudomonadati</taxon>
        <taxon>Bacteroidota</taxon>
        <taxon>Flavobacteriia</taxon>
        <taxon>Flavobacteriales</taxon>
        <taxon>Flavobacteriaceae</taxon>
        <taxon>Aequorivita</taxon>
    </lineage>
</organism>
<evidence type="ECO:0000313" key="2">
    <source>
        <dbReference type="EMBL" id="KJJ39098.1"/>
    </source>
</evidence>
<dbReference type="EMBL" id="JSVU01000003">
    <property type="protein sequence ID" value="KJJ39098.1"/>
    <property type="molecule type" value="Genomic_DNA"/>
</dbReference>
<proteinExistence type="predicted"/>
<reference evidence="2 3" key="1">
    <citation type="submission" date="2014-10" db="EMBL/GenBank/DDBJ databases">
        <title>Genome sequencing of Vitellibacter vladivostokensis KMM 3516.</title>
        <authorList>
            <person name="Thevarajoo S."/>
            <person name="Selvaratnam C."/>
            <person name="Goh K.M."/>
            <person name="Chong C.S."/>
        </authorList>
    </citation>
    <scope>NUCLEOTIDE SEQUENCE [LARGE SCALE GENOMIC DNA]</scope>
    <source>
        <strain evidence="2 3">KMM 3516</strain>
    </source>
</reference>
<gene>
    <name evidence="2" type="ORF">MB09_06670</name>
</gene>
<evidence type="ECO:0000256" key="1">
    <source>
        <dbReference type="SAM" id="SignalP"/>
    </source>
</evidence>
<evidence type="ECO:0000313" key="3">
    <source>
        <dbReference type="Proteomes" id="UP000033497"/>
    </source>
</evidence>
<keyword evidence="3" id="KW-1185">Reference proteome</keyword>
<keyword evidence="1" id="KW-0732">Signal</keyword>
<name>A0ABR5DJY5_9FLAO</name>
<dbReference type="Proteomes" id="UP000033497">
    <property type="component" value="Unassembled WGS sequence"/>
</dbReference>
<protein>
    <recommendedName>
        <fullName evidence="4">Outer membrane protein beta-barrel domain-containing protein</fullName>
    </recommendedName>
</protein>
<sequence>MIKRLLLLGIFLNSFLAISQTFEFGPLIQYHRSAFIFEDRSKIIVGDNDIDYGNKTTESDSHFAFGGYAAYYTENTFSYAADLFYVATSSPNYGDNTFHSINLIPTVGAEIGNSHLHFNLGIGVGFMLNKPSFDNVKDVQPKNYSAIDGLVKLAIQYRIKEILSIDGGVLYGVSKVVDEQRRFHFYIGTRVPLNLILN</sequence>
<feature type="signal peptide" evidence="1">
    <location>
        <begin position="1"/>
        <end position="19"/>
    </location>
</feature>